<dbReference type="SUPFAM" id="SSF56672">
    <property type="entry name" value="DNA/RNA polymerases"/>
    <property type="match status" value="1"/>
</dbReference>
<sequence length="466" mass="53753">MNFGSVIQDYLGIPLNYIKIYSEDKALCLIHVSWLKFITNGLKIPPELLEEDLADENLVNFFSSSNDIQLNSEWQLLSIFLWKKRDGKVFRFLKPHEKSPLSAISLTYAQLIHYVTKTNYKNLWEQAWKKYHVSEGIKRNKNKQLSDYFVQEEGVPQGSVLSVTLFTLKLNGILKQLPPSVKGFLYVDDLYISCTGDNMAFIERQLQLAVNKIHQWSAFNGFTFSTAKTSCVHFCRKRSLHPEPEIKLEGQLINVVSEVKFLGVIFDKKLTFHPHVMRLRKKLDKALNILKVLSNTSWGASRTSLLRVYRASILTKMDYGCVIYGSARQSVLKKLDPIHHSALRLCSGAFRTSPVESLYVECCEPSLDYRRTMLAIHFYFKILSHPGHPFHTHKQSQLILRLQRARPSVIPSFFTRVSKFLNSFNLDSVQVVPTIKYHLTPWNSHGLNFLNPFKTFDKANTAPEIY</sequence>
<dbReference type="Pfam" id="PF00078">
    <property type="entry name" value="RVT_1"/>
    <property type="match status" value="1"/>
</dbReference>
<dbReference type="Proteomes" id="UP000499080">
    <property type="component" value="Unassembled WGS sequence"/>
</dbReference>
<dbReference type="PROSITE" id="PS50878">
    <property type="entry name" value="RT_POL"/>
    <property type="match status" value="1"/>
</dbReference>
<dbReference type="GO" id="GO:0071897">
    <property type="term" value="P:DNA biosynthetic process"/>
    <property type="evidence" value="ECO:0007669"/>
    <property type="project" value="UniProtKB-ARBA"/>
</dbReference>
<reference evidence="2 3" key="1">
    <citation type="journal article" date="2019" name="Sci. Rep.">
        <title>Orb-weaving spider Araneus ventricosus genome elucidates the spidroin gene catalogue.</title>
        <authorList>
            <person name="Kono N."/>
            <person name="Nakamura H."/>
            <person name="Ohtoshi R."/>
            <person name="Moran D.A.P."/>
            <person name="Shinohara A."/>
            <person name="Yoshida Y."/>
            <person name="Fujiwara M."/>
            <person name="Mori M."/>
            <person name="Tomita M."/>
            <person name="Arakawa K."/>
        </authorList>
    </citation>
    <scope>NUCLEOTIDE SEQUENCE [LARGE SCALE GENOMIC DNA]</scope>
</reference>
<dbReference type="PANTHER" id="PTHR33481:SF1">
    <property type="entry name" value="ENDONUCLEASE_EXONUCLEASE_PHOSPHATASE DOMAIN-CONTAINING PROTEIN-RELATED"/>
    <property type="match status" value="1"/>
</dbReference>
<organism evidence="2 3">
    <name type="scientific">Araneus ventricosus</name>
    <name type="common">Orbweaver spider</name>
    <name type="synonym">Epeira ventricosa</name>
    <dbReference type="NCBI Taxonomy" id="182803"/>
    <lineage>
        <taxon>Eukaryota</taxon>
        <taxon>Metazoa</taxon>
        <taxon>Ecdysozoa</taxon>
        <taxon>Arthropoda</taxon>
        <taxon>Chelicerata</taxon>
        <taxon>Arachnida</taxon>
        <taxon>Araneae</taxon>
        <taxon>Araneomorphae</taxon>
        <taxon>Entelegynae</taxon>
        <taxon>Araneoidea</taxon>
        <taxon>Araneidae</taxon>
        <taxon>Araneus</taxon>
    </lineage>
</organism>
<proteinExistence type="predicted"/>
<accession>A0A4Y2H207</accession>
<gene>
    <name evidence="2" type="ORF">AVEN_67354_1</name>
</gene>
<feature type="domain" description="Reverse transcriptase" evidence="1">
    <location>
        <begin position="1"/>
        <end position="266"/>
    </location>
</feature>
<evidence type="ECO:0000313" key="3">
    <source>
        <dbReference type="Proteomes" id="UP000499080"/>
    </source>
</evidence>
<dbReference type="AlphaFoldDB" id="A0A4Y2H207"/>
<dbReference type="InterPro" id="IPR000477">
    <property type="entry name" value="RT_dom"/>
</dbReference>
<comment type="caution">
    <text evidence="2">The sequence shown here is derived from an EMBL/GenBank/DDBJ whole genome shotgun (WGS) entry which is preliminary data.</text>
</comment>
<dbReference type="EMBL" id="BGPR01001631">
    <property type="protein sequence ID" value="GBM58354.1"/>
    <property type="molecule type" value="Genomic_DNA"/>
</dbReference>
<keyword evidence="3" id="KW-1185">Reference proteome</keyword>
<evidence type="ECO:0000259" key="1">
    <source>
        <dbReference type="PROSITE" id="PS50878"/>
    </source>
</evidence>
<name>A0A4Y2H207_ARAVE</name>
<dbReference type="OrthoDB" id="6433748at2759"/>
<evidence type="ECO:0000313" key="2">
    <source>
        <dbReference type="EMBL" id="GBM58354.1"/>
    </source>
</evidence>
<dbReference type="InterPro" id="IPR043502">
    <property type="entry name" value="DNA/RNA_pol_sf"/>
</dbReference>
<protein>
    <recommendedName>
        <fullName evidence="1">Reverse transcriptase domain-containing protein</fullName>
    </recommendedName>
</protein>
<dbReference type="PANTHER" id="PTHR33481">
    <property type="entry name" value="REVERSE TRANSCRIPTASE"/>
    <property type="match status" value="1"/>
</dbReference>